<evidence type="ECO:0000256" key="1">
    <source>
        <dbReference type="SAM" id="MobiDB-lite"/>
    </source>
</evidence>
<accession>A0A1H9J6V4</accession>
<feature type="region of interest" description="Disordered" evidence="1">
    <location>
        <begin position="1"/>
        <end position="22"/>
    </location>
</feature>
<name>A0A1H9J6V4_9ACTN</name>
<dbReference type="RefSeq" id="WP_281250798.1">
    <property type="nucleotide sequence ID" value="NZ_FOET01000016.1"/>
</dbReference>
<protein>
    <recommendedName>
        <fullName evidence="2">Schlafen group 3-like DNA/RNA helicase domain-containing protein</fullName>
    </recommendedName>
</protein>
<dbReference type="Proteomes" id="UP000199055">
    <property type="component" value="Unassembled WGS sequence"/>
</dbReference>
<sequence length="82" mass="9124">MIRLLSTTSSADNQRAIRQDGLKDPVFKKSTADADVDRLIRNTYKVLLTRGMVGTIVYSTDPETREKLRELAGGVERELATA</sequence>
<dbReference type="InterPro" id="IPR018647">
    <property type="entry name" value="SLFN_3-like_DNA/RNA_helicase"/>
</dbReference>
<evidence type="ECO:0000313" key="3">
    <source>
        <dbReference type="EMBL" id="SEQ82512.1"/>
    </source>
</evidence>
<feature type="domain" description="Schlafen group 3-like DNA/RNA helicase" evidence="2">
    <location>
        <begin position="13"/>
        <end position="61"/>
    </location>
</feature>
<feature type="compositionally biased region" description="Polar residues" evidence="1">
    <location>
        <begin position="1"/>
        <end position="13"/>
    </location>
</feature>
<dbReference type="STRING" id="403935.SAMN05216481_11694"/>
<evidence type="ECO:0000313" key="4">
    <source>
        <dbReference type="Proteomes" id="UP000199055"/>
    </source>
</evidence>
<organism evidence="3 4">
    <name type="scientific">Streptomyces radiopugnans</name>
    <dbReference type="NCBI Taxonomy" id="403935"/>
    <lineage>
        <taxon>Bacteria</taxon>
        <taxon>Bacillati</taxon>
        <taxon>Actinomycetota</taxon>
        <taxon>Actinomycetes</taxon>
        <taxon>Kitasatosporales</taxon>
        <taxon>Streptomycetaceae</taxon>
        <taxon>Streptomyces</taxon>
    </lineage>
</organism>
<reference evidence="3 4" key="1">
    <citation type="submission" date="2016-10" db="EMBL/GenBank/DDBJ databases">
        <authorList>
            <person name="de Groot N.N."/>
        </authorList>
    </citation>
    <scope>NUCLEOTIDE SEQUENCE [LARGE SCALE GENOMIC DNA]</scope>
    <source>
        <strain evidence="3 4">CGMCC 4.3519</strain>
    </source>
</reference>
<keyword evidence="4" id="KW-1185">Reference proteome</keyword>
<dbReference type="EMBL" id="FOET01000016">
    <property type="protein sequence ID" value="SEQ82512.1"/>
    <property type="molecule type" value="Genomic_DNA"/>
</dbReference>
<dbReference type="Pfam" id="PF09848">
    <property type="entry name" value="SLFN-g3_helicase"/>
    <property type="match status" value="1"/>
</dbReference>
<proteinExistence type="predicted"/>
<dbReference type="AlphaFoldDB" id="A0A1H9J6V4"/>
<gene>
    <name evidence="3" type="ORF">SAMN05216481_11694</name>
</gene>
<evidence type="ECO:0000259" key="2">
    <source>
        <dbReference type="Pfam" id="PF09848"/>
    </source>
</evidence>